<reference evidence="1 2" key="1">
    <citation type="journal article" date="2021" name="BMC Genomics">
        <title>Datura genome reveals duplications of psychoactive alkaloid biosynthetic genes and high mutation rate following tissue culture.</title>
        <authorList>
            <person name="Rajewski A."/>
            <person name="Carter-House D."/>
            <person name="Stajich J."/>
            <person name="Litt A."/>
        </authorList>
    </citation>
    <scope>NUCLEOTIDE SEQUENCE [LARGE SCALE GENOMIC DNA]</scope>
    <source>
        <strain evidence="1">AR-01</strain>
    </source>
</reference>
<protein>
    <submittedName>
        <fullName evidence="1">Uncharacterized protein</fullName>
    </submittedName>
</protein>
<evidence type="ECO:0000313" key="1">
    <source>
        <dbReference type="EMBL" id="MCD7462179.1"/>
    </source>
</evidence>
<keyword evidence="2" id="KW-1185">Reference proteome</keyword>
<comment type="caution">
    <text evidence="1">The sequence shown here is derived from an EMBL/GenBank/DDBJ whole genome shotgun (WGS) entry which is preliminary data.</text>
</comment>
<gene>
    <name evidence="1" type="ORF">HAX54_047934</name>
</gene>
<proteinExistence type="predicted"/>
<name>A0ABS8ST27_DATST</name>
<evidence type="ECO:0000313" key="2">
    <source>
        <dbReference type="Proteomes" id="UP000823775"/>
    </source>
</evidence>
<feature type="non-terminal residue" evidence="1">
    <location>
        <position position="72"/>
    </location>
</feature>
<accession>A0ABS8ST27</accession>
<sequence length="72" mass="7766">MPKNYTQLENGSLPPANLHPTVGLAPSVFVAFGVSRLGMTESLVQPPMCHCLPLPAQCFSSASNQCSVNWHR</sequence>
<organism evidence="1 2">
    <name type="scientific">Datura stramonium</name>
    <name type="common">Jimsonweed</name>
    <name type="synonym">Common thornapple</name>
    <dbReference type="NCBI Taxonomy" id="4076"/>
    <lineage>
        <taxon>Eukaryota</taxon>
        <taxon>Viridiplantae</taxon>
        <taxon>Streptophyta</taxon>
        <taxon>Embryophyta</taxon>
        <taxon>Tracheophyta</taxon>
        <taxon>Spermatophyta</taxon>
        <taxon>Magnoliopsida</taxon>
        <taxon>eudicotyledons</taxon>
        <taxon>Gunneridae</taxon>
        <taxon>Pentapetalae</taxon>
        <taxon>asterids</taxon>
        <taxon>lamiids</taxon>
        <taxon>Solanales</taxon>
        <taxon>Solanaceae</taxon>
        <taxon>Solanoideae</taxon>
        <taxon>Datureae</taxon>
        <taxon>Datura</taxon>
    </lineage>
</organism>
<dbReference type="EMBL" id="JACEIK010000785">
    <property type="protein sequence ID" value="MCD7462179.1"/>
    <property type="molecule type" value="Genomic_DNA"/>
</dbReference>
<dbReference type="Proteomes" id="UP000823775">
    <property type="component" value="Unassembled WGS sequence"/>
</dbReference>